<evidence type="ECO:0000259" key="2">
    <source>
        <dbReference type="Pfam" id="PF00188"/>
    </source>
</evidence>
<feature type="domain" description="CAP-associated" evidence="3">
    <location>
        <begin position="140"/>
        <end position="274"/>
    </location>
</feature>
<dbReference type="CDD" id="cd05379">
    <property type="entry name" value="CAP_bacterial"/>
    <property type="match status" value="1"/>
</dbReference>
<reference evidence="4 5" key="1">
    <citation type="submission" date="2011-11" db="EMBL/GenBank/DDBJ databases">
        <title>Complete genome sequence of thermophilic Geobacillus thermoleovorans CCB_US3_UF5.</title>
        <authorList>
            <person name="Muhd Sakaff M.K.L."/>
            <person name="Abdul Rahman A.Y."/>
            <person name="Saito J.A."/>
            <person name="Hou S."/>
            <person name="Alam M."/>
        </authorList>
    </citation>
    <scope>NUCLEOTIDE SEQUENCE [LARGE SCALE GENOMIC DNA]</scope>
    <source>
        <strain evidence="4 5">CCB_US3_UF5</strain>
    </source>
</reference>
<keyword evidence="1" id="KW-0472">Membrane</keyword>
<evidence type="ECO:0000313" key="4">
    <source>
        <dbReference type="EMBL" id="AEV20848.1"/>
    </source>
</evidence>
<feature type="transmembrane region" description="Helical" evidence="1">
    <location>
        <begin position="6"/>
        <end position="24"/>
    </location>
</feature>
<dbReference type="Gene3D" id="3.40.33.10">
    <property type="entry name" value="CAP"/>
    <property type="match status" value="1"/>
</dbReference>
<dbReference type="EMBL" id="CP003125">
    <property type="protein sequence ID" value="AEV20848.1"/>
    <property type="molecule type" value="Genomic_DNA"/>
</dbReference>
<dbReference type="Pfam" id="PF14504">
    <property type="entry name" value="CAP_assoc_N"/>
    <property type="match status" value="1"/>
</dbReference>
<dbReference type="Proteomes" id="UP000005636">
    <property type="component" value="Chromosome"/>
</dbReference>
<dbReference type="InterPro" id="IPR014044">
    <property type="entry name" value="CAP_dom"/>
</dbReference>
<dbReference type="InterPro" id="IPR029410">
    <property type="entry name" value="CAP_assoc"/>
</dbReference>
<keyword evidence="5" id="KW-1185">Reference proteome</keyword>
<dbReference type="SUPFAM" id="SSF55797">
    <property type="entry name" value="PR-1-like"/>
    <property type="match status" value="1"/>
</dbReference>
<keyword evidence="1" id="KW-0812">Transmembrane</keyword>
<dbReference type="PANTHER" id="PTHR31157">
    <property type="entry name" value="SCP DOMAIN-CONTAINING PROTEIN"/>
    <property type="match status" value="1"/>
</dbReference>
<dbReference type="Pfam" id="PF00188">
    <property type="entry name" value="CAP"/>
    <property type="match status" value="1"/>
</dbReference>
<accession>A0ABM5MLW9</accession>
<dbReference type="PANTHER" id="PTHR31157:SF1">
    <property type="entry name" value="SCP DOMAIN-CONTAINING PROTEIN"/>
    <property type="match status" value="1"/>
</dbReference>
<feature type="domain" description="SCP" evidence="2">
    <location>
        <begin position="293"/>
        <end position="407"/>
    </location>
</feature>
<proteinExistence type="predicted"/>
<organism evidence="4 5">
    <name type="scientific">Geobacillus thermoleovorans CCB_US3_UF5</name>
    <dbReference type="NCBI Taxonomy" id="1111068"/>
    <lineage>
        <taxon>Bacteria</taxon>
        <taxon>Bacillati</taxon>
        <taxon>Bacillota</taxon>
        <taxon>Bacilli</taxon>
        <taxon>Bacillales</taxon>
        <taxon>Anoxybacillaceae</taxon>
        <taxon>Geobacillus</taxon>
        <taxon>Geobacillus thermoleovorans group</taxon>
    </lineage>
</organism>
<protein>
    <submittedName>
        <fullName evidence="4">SCP-like extracellular</fullName>
    </submittedName>
</protein>
<evidence type="ECO:0000259" key="3">
    <source>
        <dbReference type="Pfam" id="PF14504"/>
    </source>
</evidence>
<gene>
    <name evidence="4" type="ORF">GTCCBUS3UF5_35470</name>
</gene>
<evidence type="ECO:0000313" key="5">
    <source>
        <dbReference type="Proteomes" id="UP000005636"/>
    </source>
</evidence>
<evidence type="ECO:0000256" key="1">
    <source>
        <dbReference type="SAM" id="Phobius"/>
    </source>
</evidence>
<keyword evidence="1" id="KW-1133">Transmembrane helix</keyword>
<sequence length="412" mass="46161">MEVRKWVQAVAIGMLLAAAGWLWMPSSSMVKAGGCGERVGTEKVWWDGAELKPGQIGRVTVVAPTELWLSNKAVKTLPSGAVYRVYALGGGYFGVGRGYGIKNDARVRYETPSREKLAAALCVQQAKTSMADVTMNGVAIGDSRAKVEAMYGMAKRKTKNAYGLYWEAYDQGGYKNFLMVSYDRDRVAAMYTNQPIVQTKKGTGIGTAKTVVEARYGRPLAFIQKKDAVYNIQNDEYGLYLVNGRYITFFYDRYNNNRVDGVLVVNRALEDEKPGFYGTATEELRAAYEYQIFDLVNAARRLHGLPALVWDAKAAAAAREHSEDMAVHHYFSHTNLQGLSPFDRLKRHGITYHVAGENIAYGQYDAIFVHEAWMHSLGHRQNLLYPDFTRLGVGVAFNSFNQPYYSQEFYTP</sequence>
<name>A0ABM5MLW9_GEOTH</name>
<dbReference type="InterPro" id="IPR035940">
    <property type="entry name" value="CAP_sf"/>
</dbReference>